<dbReference type="GO" id="GO:0046654">
    <property type="term" value="P:tetrahydrofolate biosynthetic process"/>
    <property type="evidence" value="ECO:0007669"/>
    <property type="project" value="UniProtKB-UniRule"/>
</dbReference>
<evidence type="ECO:0000256" key="3">
    <source>
        <dbReference type="ARBA" id="ARBA00005708"/>
    </source>
</evidence>
<protein>
    <recommendedName>
        <fullName evidence="6">7,8-dihydroneopterin aldolase</fullName>
        <ecNumber evidence="6">4.1.2.25</ecNumber>
    </recommendedName>
</protein>
<reference evidence="8 9" key="1">
    <citation type="submission" date="2018-04" db="EMBL/GenBank/DDBJ databases">
        <title>Genomic Encyclopedia of Type Strains, Phase IV (KMG-IV): sequencing the most valuable type-strain genomes for metagenomic binning, comparative biology and taxonomic classification.</title>
        <authorList>
            <person name="Goeker M."/>
        </authorList>
    </citation>
    <scope>NUCLEOTIDE SEQUENCE [LARGE SCALE GENOMIC DNA]</scope>
    <source>
        <strain evidence="8 9">DSM 28520</strain>
    </source>
</reference>
<organism evidence="8 9">
    <name type="scientific">Porphyromonas loveana</name>
    <dbReference type="NCBI Taxonomy" id="1884669"/>
    <lineage>
        <taxon>Bacteria</taxon>
        <taxon>Pseudomonadati</taxon>
        <taxon>Bacteroidota</taxon>
        <taxon>Bacteroidia</taxon>
        <taxon>Bacteroidales</taxon>
        <taxon>Porphyromonadaceae</taxon>
        <taxon>Porphyromonas</taxon>
    </lineage>
</organism>
<dbReference type="SUPFAM" id="SSF55620">
    <property type="entry name" value="Tetrahydrobiopterin biosynthesis enzymes-like"/>
    <property type="match status" value="1"/>
</dbReference>
<dbReference type="GO" id="GO:0046656">
    <property type="term" value="P:folic acid biosynthetic process"/>
    <property type="evidence" value="ECO:0007669"/>
    <property type="project" value="UniProtKB-UniRule"/>
</dbReference>
<gene>
    <name evidence="8" type="ORF">C7382_101177</name>
</gene>
<dbReference type="RefSeq" id="WP_116678416.1">
    <property type="nucleotide sequence ID" value="NZ_JBGXZY010000024.1"/>
</dbReference>
<name>A0A2U1FT03_9PORP</name>
<dbReference type="PANTHER" id="PTHR42844">
    <property type="entry name" value="DIHYDRONEOPTERIN ALDOLASE 1-RELATED"/>
    <property type="match status" value="1"/>
</dbReference>
<keyword evidence="4 6" id="KW-0289">Folate biosynthesis</keyword>
<dbReference type="PANTHER" id="PTHR42844:SF1">
    <property type="entry name" value="DIHYDRONEOPTERIN ALDOLASE 1-RELATED"/>
    <property type="match status" value="1"/>
</dbReference>
<dbReference type="EMBL" id="QEKY01000001">
    <property type="protein sequence ID" value="PVZ15242.1"/>
    <property type="molecule type" value="Genomic_DNA"/>
</dbReference>
<evidence type="ECO:0000256" key="4">
    <source>
        <dbReference type="ARBA" id="ARBA00022909"/>
    </source>
</evidence>
<dbReference type="EC" id="4.1.2.25" evidence="6"/>
<dbReference type="UniPathway" id="UPA00077">
    <property type="reaction ID" value="UER00154"/>
</dbReference>
<accession>A0A2U1FT03</accession>
<dbReference type="OrthoDB" id="9803748at2"/>
<evidence type="ECO:0000256" key="1">
    <source>
        <dbReference type="ARBA" id="ARBA00001353"/>
    </source>
</evidence>
<dbReference type="GeneID" id="94549873"/>
<comment type="function">
    <text evidence="6">Catalyzes the conversion of 7,8-dihydroneopterin to 6-hydroxymethyl-7,8-dihydropterin.</text>
</comment>
<comment type="caution">
    <text evidence="8">The sequence shown here is derived from an EMBL/GenBank/DDBJ whole genome shotgun (WGS) entry which is preliminary data.</text>
</comment>
<evidence type="ECO:0000313" key="9">
    <source>
        <dbReference type="Proteomes" id="UP000245462"/>
    </source>
</evidence>
<dbReference type="Gene3D" id="3.30.1130.10">
    <property type="match status" value="1"/>
</dbReference>
<sequence length="117" mass="13238">MQTEIRLDAMRFYAHHGVMEQEQIVGNWFVADLSLQVDLSQAVESDSIEDTLHYGHIYEAVKEEMSIPSKLIEHVAGRILRRIRRDFPQVSGVTVSLSKLNPPVGADIHSATIILRD</sequence>
<keyword evidence="5 6" id="KW-0456">Lyase</keyword>
<comment type="pathway">
    <text evidence="2 6">Cofactor biosynthesis; tetrahydrofolate biosynthesis; 2-amino-4-hydroxy-6-hydroxymethyl-7,8-dihydropteridine diphosphate from 7,8-dihydroneopterin triphosphate: step 3/4.</text>
</comment>
<dbReference type="Proteomes" id="UP000245462">
    <property type="component" value="Unassembled WGS sequence"/>
</dbReference>
<evidence type="ECO:0000256" key="6">
    <source>
        <dbReference type="RuleBase" id="RU362079"/>
    </source>
</evidence>
<dbReference type="InterPro" id="IPR006157">
    <property type="entry name" value="FolB_dom"/>
</dbReference>
<feature type="domain" description="Dihydroneopterin aldolase/epimerase" evidence="7">
    <location>
        <begin position="5"/>
        <end position="117"/>
    </location>
</feature>
<dbReference type="InterPro" id="IPR043133">
    <property type="entry name" value="GTP-CH-I_C/QueF"/>
</dbReference>
<comment type="similarity">
    <text evidence="3 6">Belongs to the DHNA family.</text>
</comment>
<dbReference type="SMART" id="SM00905">
    <property type="entry name" value="FolB"/>
    <property type="match status" value="1"/>
</dbReference>
<evidence type="ECO:0000256" key="2">
    <source>
        <dbReference type="ARBA" id="ARBA00005013"/>
    </source>
</evidence>
<dbReference type="GO" id="GO:0005737">
    <property type="term" value="C:cytoplasm"/>
    <property type="evidence" value="ECO:0007669"/>
    <property type="project" value="TreeGrafter"/>
</dbReference>
<evidence type="ECO:0000313" key="8">
    <source>
        <dbReference type="EMBL" id="PVZ15242.1"/>
    </source>
</evidence>
<dbReference type="NCBIfam" id="TIGR00525">
    <property type="entry name" value="folB"/>
    <property type="match status" value="1"/>
</dbReference>
<proteinExistence type="inferred from homology"/>
<dbReference type="Pfam" id="PF02152">
    <property type="entry name" value="FolB"/>
    <property type="match status" value="1"/>
</dbReference>
<dbReference type="AlphaFoldDB" id="A0A2U1FT03"/>
<keyword evidence="9" id="KW-1185">Reference proteome</keyword>
<dbReference type="InterPro" id="IPR006156">
    <property type="entry name" value="Dihydroneopterin_aldolase"/>
</dbReference>
<evidence type="ECO:0000259" key="7">
    <source>
        <dbReference type="SMART" id="SM00905"/>
    </source>
</evidence>
<dbReference type="GO" id="GO:0004150">
    <property type="term" value="F:dihydroneopterin aldolase activity"/>
    <property type="evidence" value="ECO:0007669"/>
    <property type="project" value="UniProtKB-UniRule"/>
</dbReference>
<dbReference type="NCBIfam" id="TIGR00526">
    <property type="entry name" value="folB_dom"/>
    <property type="match status" value="1"/>
</dbReference>
<comment type="catalytic activity">
    <reaction evidence="1 6">
        <text>7,8-dihydroneopterin = 6-hydroxymethyl-7,8-dihydropterin + glycolaldehyde</text>
        <dbReference type="Rhea" id="RHEA:10540"/>
        <dbReference type="ChEBI" id="CHEBI:17001"/>
        <dbReference type="ChEBI" id="CHEBI:17071"/>
        <dbReference type="ChEBI" id="CHEBI:44841"/>
        <dbReference type="EC" id="4.1.2.25"/>
    </reaction>
</comment>
<evidence type="ECO:0000256" key="5">
    <source>
        <dbReference type="ARBA" id="ARBA00023239"/>
    </source>
</evidence>